<dbReference type="GO" id="GO:0006629">
    <property type="term" value="P:lipid metabolic process"/>
    <property type="evidence" value="ECO:0007669"/>
    <property type="project" value="InterPro"/>
</dbReference>
<evidence type="ECO:0000313" key="2">
    <source>
        <dbReference type="EMBL" id="QNN75245.1"/>
    </source>
</evidence>
<dbReference type="InterPro" id="IPR030395">
    <property type="entry name" value="GP_PDE_dom"/>
</dbReference>
<dbReference type="Gene3D" id="3.20.20.190">
    <property type="entry name" value="Phosphatidylinositol (PI) phosphodiesterase"/>
    <property type="match status" value="1"/>
</dbReference>
<dbReference type="GO" id="GO:0008081">
    <property type="term" value="F:phosphoric diester hydrolase activity"/>
    <property type="evidence" value="ECO:0007669"/>
    <property type="project" value="InterPro"/>
</dbReference>
<dbReference type="PANTHER" id="PTHR46211">
    <property type="entry name" value="GLYCEROPHOSPHORYL DIESTER PHOSPHODIESTERASE"/>
    <property type="match status" value="1"/>
</dbReference>
<dbReference type="RefSeq" id="WP_187529079.1">
    <property type="nucleotide sequence ID" value="NZ_CP060724.1"/>
</dbReference>
<evidence type="ECO:0000313" key="3">
    <source>
        <dbReference type="Proteomes" id="UP000515800"/>
    </source>
</evidence>
<dbReference type="EMBL" id="CP060724">
    <property type="protein sequence ID" value="QNN75245.1"/>
    <property type="molecule type" value="Genomic_DNA"/>
</dbReference>
<gene>
    <name evidence="2" type="ORF">H9L19_07740</name>
</gene>
<dbReference type="InterPro" id="IPR017946">
    <property type="entry name" value="PLC-like_Pdiesterase_TIM-brl"/>
</dbReference>
<dbReference type="Pfam" id="PF03009">
    <property type="entry name" value="GDPD"/>
    <property type="match status" value="1"/>
</dbReference>
<dbReference type="PANTHER" id="PTHR46211:SF1">
    <property type="entry name" value="GLYCEROPHOSPHODIESTER PHOSPHODIESTERASE, CYTOPLASMIC"/>
    <property type="match status" value="1"/>
</dbReference>
<feature type="domain" description="GP-PDE" evidence="1">
    <location>
        <begin position="3"/>
        <end position="235"/>
    </location>
</feature>
<dbReference type="SUPFAM" id="SSF51695">
    <property type="entry name" value="PLC-like phosphodiesterases"/>
    <property type="match status" value="1"/>
</dbReference>
<protein>
    <submittedName>
        <fullName evidence="2">Glycerophosphodiester phosphodiesterase</fullName>
    </submittedName>
</protein>
<dbReference type="AlphaFoldDB" id="A0A7G9T570"/>
<dbReference type="Proteomes" id="UP000515800">
    <property type="component" value="Chromosome"/>
</dbReference>
<dbReference type="KEGG" id="wdi:H9L19_07740"/>
<reference evidence="2 3" key="1">
    <citation type="submission" date="2020-08" db="EMBL/GenBank/DDBJ databases">
        <title>Genome sequence of Weissella diestrammenae KACC 16890T.</title>
        <authorList>
            <person name="Hyun D.-W."/>
            <person name="Bae J.-W."/>
        </authorList>
    </citation>
    <scope>NUCLEOTIDE SEQUENCE [LARGE SCALE GENOMIC DNA]</scope>
    <source>
        <strain evidence="2 3">KACC 16890</strain>
    </source>
</reference>
<accession>A0A7G9T570</accession>
<proteinExistence type="predicted"/>
<sequence length="238" mass="27499">MITTIFGHRGIPAKFIENSLTGFEYVANFGEGVEFDVQLTKDLIPVVMHDERIDRTTNGRGFIKNLSLTELRQFHLVNDPNWQHQQMSHFETIPTLAEVLAIFKNTTTVINIELKTDRFAYPGIEAQVLEILTAFDLTQRTTISSFNLATLQRVKLLSPIQRTAYLSEQEIQNPDFFIQKYQLDALHLKWQAMYFGSQFKQRLWTVNSADTMKKIMGKKVAGIFTDDFELAAQFRKQI</sequence>
<evidence type="ECO:0000259" key="1">
    <source>
        <dbReference type="PROSITE" id="PS51704"/>
    </source>
</evidence>
<organism evidence="2 3">
    <name type="scientific">Weissella diestrammenae</name>
    <dbReference type="NCBI Taxonomy" id="1162633"/>
    <lineage>
        <taxon>Bacteria</taxon>
        <taxon>Bacillati</taxon>
        <taxon>Bacillota</taxon>
        <taxon>Bacilli</taxon>
        <taxon>Lactobacillales</taxon>
        <taxon>Lactobacillaceae</taxon>
        <taxon>Weissella</taxon>
    </lineage>
</organism>
<dbReference type="PROSITE" id="PS51704">
    <property type="entry name" value="GP_PDE"/>
    <property type="match status" value="1"/>
</dbReference>
<keyword evidence="3" id="KW-1185">Reference proteome</keyword>
<name>A0A7G9T570_9LACO</name>